<proteinExistence type="inferred from homology"/>
<evidence type="ECO:0000256" key="1">
    <source>
        <dbReference type="ARBA" id="ARBA00005043"/>
    </source>
</evidence>
<dbReference type="AlphaFoldDB" id="A0AAD7Z4Q0"/>
<evidence type="ECO:0000256" key="2">
    <source>
        <dbReference type="ARBA" id="ARBA00008837"/>
    </source>
</evidence>
<evidence type="ECO:0000256" key="3">
    <source>
        <dbReference type="ARBA" id="ARBA00020263"/>
    </source>
</evidence>
<evidence type="ECO:0000313" key="4">
    <source>
        <dbReference type="EMBL" id="KAJ9573443.1"/>
    </source>
</evidence>
<keyword evidence="5" id="KW-1185">Reference proteome</keyword>
<dbReference type="InterPro" id="IPR018627">
    <property type="entry name" value="ELP6"/>
</dbReference>
<reference evidence="4" key="2">
    <citation type="submission" date="2023-05" db="EMBL/GenBank/DDBJ databases">
        <authorList>
            <person name="Fouks B."/>
        </authorList>
    </citation>
    <scope>NUCLEOTIDE SEQUENCE</scope>
    <source>
        <strain evidence="4">Stay&amp;Tobe</strain>
        <tissue evidence="4">Testes</tissue>
    </source>
</reference>
<comment type="caution">
    <text evidence="4">The sequence shown here is derived from an EMBL/GenBank/DDBJ whole genome shotgun (WGS) entry which is preliminary data.</text>
</comment>
<evidence type="ECO:0000313" key="5">
    <source>
        <dbReference type="Proteomes" id="UP001233999"/>
    </source>
</evidence>
<dbReference type="PANTHER" id="PTHR16184">
    <property type="entry name" value="ELONGATOR COMPLEX PROTEIN 6"/>
    <property type="match status" value="1"/>
</dbReference>
<accession>A0AAD7Z4Q0</accession>
<dbReference type="PANTHER" id="PTHR16184:SF6">
    <property type="entry name" value="ELONGATOR COMPLEX PROTEIN 6"/>
    <property type="match status" value="1"/>
</dbReference>
<dbReference type="InterPro" id="IPR027417">
    <property type="entry name" value="P-loop_NTPase"/>
</dbReference>
<dbReference type="GO" id="GO:0002098">
    <property type="term" value="P:tRNA wobble uridine modification"/>
    <property type="evidence" value="ECO:0007669"/>
    <property type="project" value="InterPro"/>
</dbReference>
<dbReference type="CDD" id="cd19495">
    <property type="entry name" value="Elp6"/>
    <property type="match status" value="1"/>
</dbReference>
<gene>
    <name evidence="4" type="ORF">L9F63_009171</name>
</gene>
<comment type="pathway">
    <text evidence="1">tRNA modification; 5-methoxycarbonylmethyl-2-thiouridine-tRNA biosynthesis.</text>
</comment>
<dbReference type="Gene3D" id="3.40.50.300">
    <property type="entry name" value="P-loop containing nucleotide triphosphate hydrolases"/>
    <property type="match status" value="1"/>
</dbReference>
<protein>
    <recommendedName>
        <fullName evidence="3">Elongator complex protein 6</fullName>
    </recommendedName>
</protein>
<dbReference type="GO" id="GO:0033588">
    <property type="term" value="C:elongator holoenzyme complex"/>
    <property type="evidence" value="ECO:0007669"/>
    <property type="project" value="InterPro"/>
</dbReference>
<comment type="similarity">
    <text evidence="2">Belongs to the ELP6 family.</text>
</comment>
<sequence>MAAAVCNILGIDKEDLTGKLISVEECHGSNANFVLVCLISQQIQKDCGICLVTLHNSFGHFHNVGTKLGYNLQQLEDKGSVETVEMLNLLNSSFDTSENYLFKNTEDIVKDLFIKIREKIEKLMETRKNVCLIVEDISDFLLLGIPVKDVLSFFQYCRVLLDSLEGLSVVILTHVAEGDEEQCIVATSVSHVADTVVTISSLKTGQSNDVSGVLKIVHRNLEKSIPNHDWNAQNLYHFKLLDRQVKVFAPGTAPSLT</sequence>
<dbReference type="EMBL" id="JASPKZ010010699">
    <property type="protein sequence ID" value="KAJ9573443.1"/>
    <property type="molecule type" value="Genomic_DNA"/>
</dbReference>
<dbReference type="Proteomes" id="UP001233999">
    <property type="component" value="Unassembled WGS sequence"/>
</dbReference>
<dbReference type="Pfam" id="PF09807">
    <property type="entry name" value="ELP6"/>
    <property type="match status" value="1"/>
</dbReference>
<name>A0AAD7Z4Q0_DIPPU</name>
<reference evidence="4" key="1">
    <citation type="journal article" date="2023" name="IScience">
        <title>Live-bearing cockroach genome reveals convergent evolutionary mechanisms linked to viviparity in insects and beyond.</title>
        <authorList>
            <person name="Fouks B."/>
            <person name="Harrison M.C."/>
            <person name="Mikhailova A.A."/>
            <person name="Marchal E."/>
            <person name="English S."/>
            <person name="Carruthers M."/>
            <person name="Jennings E.C."/>
            <person name="Chiamaka E.L."/>
            <person name="Frigard R.A."/>
            <person name="Pippel M."/>
            <person name="Attardo G.M."/>
            <person name="Benoit J.B."/>
            <person name="Bornberg-Bauer E."/>
            <person name="Tobe S.S."/>
        </authorList>
    </citation>
    <scope>NUCLEOTIDE SEQUENCE</scope>
    <source>
        <strain evidence="4">Stay&amp;Tobe</strain>
    </source>
</reference>
<organism evidence="4 5">
    <name type="scientific">Diploptera punctata</name>
    <name type="common">Pacific beetle cockroach</name>
    <dbReference type="NCBI Taxonomy" id="6984"/>
    <lineage>
        <taxon>Eukaryota</taxon>
        <taxon>Metazoa</taxon>
        <taxon>Ecdysozoa</taxon>
        <taxon>Arthropoda</taxon>
        <taxon>Hexapoda</taxon>
        <taxon>Insecta</taxon>
        <taxon>Pterygota</taxon>
        <taxon>Neoptera</taxon>
        <taxon>Polyneoptera</taxon>
        <taxon>Dictyoptera</taxon>
        <taxon>Blattodea</taxon>
        <taxon>Blaberoidea</taxon>
        <taxon>Blaberidae</taxon>
        <taxon>Diplopterinae</taxon>
        <taxon>Diploptera</taxon>
    </lineage>
</organism>